<dbReference type="EMBL" id="STGJ01000001">
    <property type="protein sequence ID" value="TIC87201.1"/>
    <property type="molecule type" value="Genomic_DNA"/>
</dbReference>
<keyword evidence="4" id="KW-1185">Reference proteome</keyword>
<sequence length="411" mass="42636">MPGTRALWLAASPALPLAMVALPVYVLTPALYTAEYGLPLATVGAILLFARLYDTAQDPLIGYLQDHCSPSTLRALSVALAGVGAAAFYFLLLPAQGLPLTWQLGVTLALVFTAHGWLSIALLRYGAALSQDVDGRGRVVASREAFGVVGVMLAAALPPLLSDALGSQRGLALFFAVFAALGGASLLLFARAPAAPPARIARGNWRRVLADRCYLALLAVVLANSLAMALPATLFNFFAADALGAPGLIGPWLFAYFGAALLSLPAWLALARKLGRVRAWYAGMALALAGFVLVPWLSPQNAYWFWLVCVVTGAALGADLAYSTALIADVIGRGVEEDGGSYFGGVSLVNKLALALGAGVALPLAAAAGYAPGGDQGLAALTLMYAGLPCLFKLFAWALLARVRPLLEDAS</sequence>
<name>A0A4T0V6U6_9NEIS</name>
<reference evidence="3 4" key="1">
    <citation type="submission" date="2019-04" db="EMBL/GenBank/DDBJ databases">
        <title>Crenobacter sp. nov.</title>
        <authorList>
            <person name="Shi S."/>
        </authorList>
    </citation>
    <scope>NUCLEOTIDE SEQUENCE [LARGE SCALE GENOMIC DNA]</scope>
    <source>
        <strain evidence="3 4">GY 70310</strain>
    </source>
</reference>
<feature type="transmembrane region" description="Helical" evidence="2">
    <location>
        <begin position="352"/>
        <end position="371"/>
    </location>
</feature>
<dbReference type="PANTHER" id="PTHR11328:SF24">
    <property type="entry name" value="MAJOR FACILITATOR SUPERFAMILY (MFS) PROFILE DOMAIN-CONTAINING PROTEIN"/>
    <property type="match status" value="1"/>
</dbReference>
<evidence type="ECO:0000256" key="2">
    <source>
        <dbReference type="SAM" id="Phobius"/>
    </source>
</evidence>
<protein>
    <submittedName>
        <fullName evidence="3">MFS transporter</fullName>
    </submittedName>
</protein>
<proteinExistence type="inferred from homology"/>
<evidence type="ECO:0000313" key="4">
    <source>
        <dbReference type="Proteomes" id="UP000308891"/>
    </source>
</evidence>
<dbReference type="GO" id="GO:0008643">
    <property type="term" value="P:carbohydrate transport"/>
    <property type="evidence" value="ECO:0007669"/>
    <property type="project" value="InterPro"/>
</dbReference>
<feature type="transmembrane region" description="Helical" evidence="2">
    <location>
        <begin position="377"/>
        <end position="400"/>
    </location>
</feature>
<dbReference type="InterPro" id="IPR039672">
    <property type="entry name" value="MFS_2"/>
</dbReference>
<dbReference type="AlphaFoldDB" id="A0A4T0V6U6"/>
<comment type="caution">
    <text evidence="3">The sequence shown here is derived from an EMBL/GenBank/DDBJ whole genome shotgun (WGS) entry which is preliminary data.</text>
</comment>
<dbReference type="RefSeq" id="WP_136551212.1">
    <property type="nucleotide sequence ID" value="NZ_STGJ01000001.1"/>
</dbReference>
<organism evidence="3 4">
    <name type="scientific">Crenobacter intestini</name>
    <dbReference type="NCBI Taxonomy" id="2563443"/>
    <lineage>
        <taxon>Bacteria</taxon>
        <taxon>Pseudomonadati</taxon>
        <taxon>Pseudomonadota</taxon>
        <taxon>Betaproteobacteria</taxon>
        <taxon>Neisseriales</taxon>
        <taxon>Neisseriaceae</taxon>
        <taxon>Crenobacter</taxon>
    </lineage>
</organism>
<dbReference type="Gene3D" id="1.20.1250.20">
    <property type="entry name" value="MFS general substrate transporter like domains"/>
    <property type="match status" value="2"/>
</dbReference>
<feature type="transmembrane region" description="Helical" evidence="2">
    <location>
        <begin position="303"/>
        <end position="331"/>
    </location>
</feature>
<evidence type="ECO:0000256" key="1">
    <source>
        <dbReference type="ARBA" id="ARBA00009617"/>
    </source>
</evidence>
<feature type="transmembrane region" description="Helical" evidence="2">
    <location>
        <begin position="213"/>
        <end position="237"/>
    </location>
</feature>
<feature type="transmembrane region" description="Helical" evidence="2">
    <location>
        <begin position="144"/>
        <end position="161"/>
    </location>
</feature>
<gene>
    <name evidence="3" type="ORF">E5K04_01930</name>
</gene>
<dbReference type="PANTHER" id="PTHR11328">
    <property type="entry name" value="MAJOR FACILITATOR SUPERFAMILY DOMAIN-CONTAINING PROTEIN"/>
    <property type="match status" value="1"/>
</dbReference>
<dbReference type="InterPro" id="IPR036259">
    <property type="entry name" value="MFS_trans_sf"/>
</dbReference>
<feature type="transmembrane region" description="Helical" evidence="2">
    <location>
        <begin position="104"/>
        <end position="123"/>
    </location>
</feature>
<dbReference type="OrthoDB" id="181905at2"/>
<feature type="transmembrane region" description="Helical" evidence="2">
    <location>
        <begin position="173"/>
        <end position="192"/>
    </location>
</feature>
<dbReference type="Proteomes" id="UP000308891">
    <property type="component" value="Unassembled WGS sequence"/>
</dbReference>
<dbReference type="Pfam" id="PF13347">
    <property type="entry name" value="MFS_2"/>
    <property type="match status" value="1"/>
</dbReference>
<feature type="transmembrane region" description="Helical" evidence="2">
    <location>
        <begin position="73"/>
        <end position="92"/>
    </location>
</feature>
<keyword evidence="2" id="KW-0472">Membrane</keyword>
<comment type="similarity">
    <text evidence="1">Belongs to the sodium:galactoside symporter (TC 2.A.2) family.</text>
</comment>
<accession>A0A4T0V6U6</accession>
<dbReference type="GO" id="GO:0015293">
    <property type="term" value="F:symporter activity"/>
    <property type="evidence" value="ECO:0007669"/>
    <property type="project" value="InterPro"/>
</dbReference>
<feature type="transmembrane region" description="Helical" evidence="2">
    <location>
        <begin position="249"/>
        <end position="270"/>
    </location>
</feature>
<feature type="transmembrane region" description="Helical" evidence="2">
    <location>
        <begin position="279"/>
        <end position="297"/>
    </location>
</feature>
<dbReference type="GO" id="GO:0005886">
    <property type="term" value="C:plasma membrane"/>
    <property type="evidence" value="ECO:0007669"/>
    <property type="project" value="TreeGrafter"/>
</dbReference>
<feature type="transmembrane region" description="Helical" evidence="2">
    <location>
        <begin position="36"/>
        <end position="53"/>
    </location>
</feature>
<evidence type="ECO:0000313" key="3">
    <source>
        <dbReference type="EMBL" id="TIC87201.1"/>
    </source>
</evidence>
<dbReference type="SUPFAM" id="SSF103473">
    <property type="entry name" value="MFS general substrate transporter"/>
    <property type="match status" value="1"/>
</dbReference>
<keyword evidence="2" id="KW-1133">Transmembrane helix</keyword>
<keyword evidence="2" id="KW-0812">Transmembrane</keyword>